<dbReference type="GO" id="GO:0006107">
    <property type="term" value="P:oxaloacetate metabolic process"/>
    <property type="evidence" value="ECO:0007669"/>
    <property type="project" value="TreeGrafter"/>
</dbReference>
<evidence type="ECO:0000256" key="4">
    <source>
        <dbReference type="SAM" id="MobiDB-lite"/>
    </source>
</evidence>
<dbReference type="InterPro" id="IPR036526">
    <property type="entry name" value="C-N_Hydrolase_sf"/>
</dbReference>
<dbReference type="HOGENOM" id="CLU_007301_0_0_1"/>
<dbReference type="GO" id="GO:0006541">
    <property type="term" value="P:glutamine metabolic process"/>
    <property type="evidence" value="ECO:0007669"/>
    <property type="project" value="TreeGrafter"/>
</dbReference>
<feature type="compositionally biased region" description="Acidic residues" evidence="4">
    <location>
        <begin position="38"/>
        <end position="49"/>
    </location>
</feature>
<dbReference type="EMBL" id="KI966424">
    <property type="protein sequence ID" value="EWC45785.1"/>
    <property type="molecule type" value="Genomic_DNA"/>
</dbReference>
<dbReference type="Pfam" id="PF07575">
    <property type="entry name" value="Nucleopor_Nup85"/>
    <property type="match status" value="1"/>
</dbReference>
<dbReference type="FunFam" id="3.60.110.10:FF:000002">
    <property type="entry name" value="Nitrilase family member 2"/>
    <property type="match status" value="1"/>
</dbReference>
<organism evidence="6 7">
    <name type="scientific">Drechslerella stenobrocha 248</name>
    <dbReference type="NCBI Taxonomy" id="1043628"/>
    <lineage>
        <taxon>Eukaryota</taxon>
        <taxon>Fungi</taxon>
        <taxon>Dikarya</taxon>
        <taxon>Ascomycota</taxon>
        <taxon>Pezizomycotina</taxon>
        <taxon>Orbiliomycetes</taxon>
        <taxon>Orbiliales</taxon>
        <taxon>Orbiliaceae</taxon>
        <taxon>Drechslerella</taxon>
    </lineage>
</organism>
<feature type="compositionally biased region" description="Polar residues" evidence="4">
    <location>
        <begin position="1"/>
        <end position="23"/>
    </location>
</feature>
<protein>
    <recommendedName>
        <fullName evidence="3">Nuclear pore complex protein Nup85</fullName>
    </recommendedName>
</protein>
<dbReference type="GO" id="GO:0005739">
    <property type="term" value="C:mitochondrion"/>
    <property type="evidence" value="ECO:0007669"/>
    <property type="project" value="TreeGrafter"/>
</dbReference>
<dbReference type="GO" id="GO:0031965">
    <property type="term" value="C:nuclear membrane"/>
    <property type="evidence" value="ECO:0007669"/>
    <property type="project" value="UniProtKB-UniRule"/>
</dbReference>
<comment type="function">
    <text evidence="3">Functions as a component of the nuclear pore complex (NPC).</text>
</comment>
<feature type="compositionally biased region" description="Basic and acidic residues" evidence="4">
    <location>
        <begin position="25"/>
        <end position="37"/>
    </location>
</feature>
<dbReference type="SUPFAM" id="SSF56317">
    <property type="entry name" value="Carbon-nitrogen hydrolase"/>
    <property type="match status" value="1"/>
</dbReference>
<evidence type="ECO:0000256" key="2">
    <source>
        <dbReference type="ARBA" id="ARBA00022801"/>
    </source>
</evidence>
<dbReference type="InterPro" id="IPR003010">
    <property type="entry name" value="C-N_Hydrolase"/>
</dbReference>
<dbReference type="Gene3D" id="3.60.110.10">
    <property type="entry name" value="Carbon-nitrogen hydrolase"/>
    <property type="match status" value="1"/>
</dbReference>
<dbReference type="GO" id="GO:0050152">
    <property type="term" value="F:omega-amidase activity"/>
    <property type="evidence" value="ECO:0007669"/>
    <property type="project" value="TreeGrafter"/>
</dbReference>
<evidence type="ECO:0000313" key="6">
    <source>
        <dbReference type="EMBL" id="EWC45785.1"/>
    </source>
</evidence>
<evidence type="ECO:0000256" key="1">
    <source>
        <dbReference type="ARBA" id="ARBA00010613"/>
    </source>
</evidence>
<dbReference type="GO" id="GO:0051028">
    <property type="term" value="P:mRNA transport"/>
    <property type="evidence" value="ECO:0007669"/>
    <property type="project" value="UniProtKB-KW"/>
</dbReference>
<accession>W7I9R6</accession>
<evidence type="ECO:0000256" key="3">
    <source>
        <dbReference type="RuleBase" id="RU365073"/>
    </source>
</evidence>
<dbReference type="PANTHER" id="PTHR23088:SF30">
    <property type="entry name" value="OMEGA-AMIDASE NIT2"/>
    <property type="match status" value="1"/>
</dbReference>
<keyword evidence="3" id="KW-0811">Translocation</keyword>
<keyword evidence="3" id="KW-0472">Membrane</keyword>
<feature type="domain" description="CN hydrolase" evidence="5">
    <location>
        <begin position="956"/>
        <end position="1206"/>
    </location>
</feature>
<dbReference type="PROSITE" id="PS01227">
    <property type="entry name" value="UPF0012"/>
    <property type="match status" value="1"/>
</dbReference>
<dbReference type="Pfam" id="PF00795">
    <property type="entry name" value="CN_hydrolase"/>
    <property type="match status" value="1"/>
</dbReference>
<dbReference type="GO" id="GO:0005643">
    <property type="term" value="C:nuclear pore"/>
    <property type="evidence" value="ECO:0007669"/>
    <property type="project" value="UniProtKB-SubCell"/>
</dbReference>
<feature type="region of interest" description="Disordered" evidence="4">
    <location>
        <begin position="1"/>
        <end position="107"/>
    </location>
</feature>
<dbReference type="Proteomes" id="UP000024837">
    <property type="component" value="Unassembled WGS sequence"/>
</dbReference>
<comment type="subcellular location">
    <subcellularLocation>
        <location evidence="3">Nucleus</location>
        <location evidence="3">Nuclear pore complex</location>
    </subcellularLocation>
</comment>
<comment type="similarity">
    <text evidence="3">Belongs to the nucleoporin Nup85 family.</text>
</comment>
<sequence length="1232" mass="135629">MFNSIPSTSRSFSNLSASKTFSSYDHVDDDPREHLDEQDHDDGDYDYDGYDQGIDHDEDVNDDDEDDEDDDEDDELDEVIEDGDYGDGGNVDIDGDFPITSDIGRPVPSKIIEPPEFILSLSNLLESAHAVLEPLEDDDDDDADALQDEQAPIGRHILSDTQRRLHMQRLSARLLSSLSNCSAALNNERIDDALRLASLMLPLYFPPPTDQSTLDLKSDAPLLRELSPPRPAPLILVRWLDDYDKQPDQHSYLNVFQYLPSSALHYNFWPLLQKLALRCKLEDLMHLISSPTWDIADGFQSGARSYPRAAAYNLQKAAKWVHDIVAQSPILKYIANPKTVIKLSRGVTADEDGWDTSSLPWRMWRSKLARAVDEILRISQPEPNATESNAPDPQNDPARLFRSKQSMYSNTESGLIPHEISRELRIILQIFLGDKETILKAADGWLEGVTGLAAYHDETGASGDGMEWDKYGRPGIGSRASNAYREDPLRKIAKCFHHANEVFPLPAIRNLQSAIGDVLAGRVPKALKFLARRSLSVATAAAEILAWGGYFPNELGGKTSPDFLTNSVLSLLDQGGEKENTKEKIISEYALALASLDELHGAPNIIEGWEVGLATLRRTVTPATRRAASKLIRLVHLDVINPTRVERLVDTCARQGLVDEQKFVSESYAQKLLAAGQIGSSLLYFSRAGCSNRIHDVMARYVITSLRYGEPVPLDKDLDDVFRDLLTSPSGLSKPEEDVLRREIAGFAALRSFYASMSARRYDEAAVTLVVLIQSAGEKIDGGILHAEWDSVMVPENIAGLLYEVLNGYGEGQKMIWEYLGNNEIFNITSVVEALFLVGGQTLETVQGEFTKVVETRGGLELDFVDAVAALRTNLGRAVATNWLKEESAKGLKTVLMLKSVGLDVLSQPAAVDGSGVHLGWCRPHMSPCVTQPSTQPTSSTTPATPTDMSILKQPLKLALVQLATGADKAVNLARARTKTIEAAKAGAKVVVLPECFNSPYGTNFFPQYAESLSPPSGSQSFSALSAIAKETATYLIGGSIPEIDPVTKKLYNTSLVFSPSGELLATHRKIHLFDIDIPGRIRFQESEVLSPGDSMTVVDTEYGKIGLGICYDVRFPELAMVAARKGCFAMVYPGAFNMTTGPLHWSLLARSRAVDNQIYVALCSPARDVAAAYHAWGHSMVVDPNGEVLQELEDAEGVVLAELRDERIEEIRNGIPVTTQRRFDIYKNVAD</sequence>
<keyword evidence="3" id="KW-0813">Transport</keyword>
<dbReference type="PANTHER" id="PTHR23088">
    <property type="entry name" value="NITRILASE-RELATED"/>
    <property type="match status" value="1"/>
</dbReference>
<dbReference type="PROSITE" id="PS50263">
    <property type="entry name" value="CN_HYDROLASE"/>
    <property type="match status" value="1"/>
</dbReference>
<reference evidence="6 7" key="1">
    <citation type="submission" date="2013-05" db="EMBL/GenBank/DDBJ databases">
        <title>Drechslerella stenobrocha genome reveals carnivorous origination and mechanical trapping mechanism of predatory fungi.</title>
        <authorList>
            <person name="Liu X."/>
            <person name="Zhang W."/>
            <person name="Liu K."/>
        </authorList>
    </citation>
    <scope>NUCLEOTIDE SEQUENCE [LARGE SCALE GENOMIC DNA]</scope>
    <source>
        <strain evidence="6 7">248</strain>
    </source>
</reference>
<evidence type="ECO:0000313" key="7">
    <source>
        <dbReference type="Proteomes" id="UP000024837"/>
    </source>
</evidence>
<name>W7I9R6_9PEZI</name>
<dbReference type="GO" id="GO:0015031">
    <property type="term" value="P:protein transport"/>
    <property type="evidence" value="ECO:0007669"/>
    <property type="project" value="UniProtKB-KW"/>
</dbReference>
<dbReference type="CDD" id="cd07572">
    <property type="entry name" value="nit"/>
    <property type="match status" value="1"/>
</dbReference>
<keyword evidence="3" id="KW-0509">mRNA transport</keyword>
<keyword evidence="2" id="KW-0378">Hydrolase</keyword>
<dbReference type="InterPro" id="IPR045254">
    <property type="entry name" value="Nit1/2_C-N_Hydrolase"/>
</dbReference>
<keyword evidence="3" id="KW-0539">Nucleus</keyword>
<dbReference type="InterPro" id="IPR001110">
    <property type="entry name" value="UPF0012_CS"/>
</dbReference>
<keyword evidence="3" id="KW-0653">Protein transport</keyword>
<dbReference type="GO" id="GO:0006528">
    <property type="term" value="P:asparagine metabolic process"/>
    <property type="evidence" value="ECO:0007669"/>
    <property type="project" value="TreeGrafter"/>
</dbReference>
<keyword evidence="7" id="KW-1185">Reference proteome</keyword>
<keyword evidence="3" id="KW-0906">Nuclear pore complex</keyword>
<feature type="compositionally biased region" description="Acidic residues" evidence="4">
    <location>
        <begin position="56"/>
        <end position="85"/>
    </location>
</feature>
<proteinExistence type="inferred from homology"/>
<comment type="subunit">
    <text evidence="3">Component of the nuclear pore complex (NPC).</text>
</comment>
<comment type="similarity">
    <text evidence="1">Belongs to the carbon-nitrogen hydrolase superfamily. NIT1/NIT2 family.</text>
</comment>
<evidence type="ECO:0000259" key="5">
    <source>
        <dbReference type="PROSITE" id="PS50263"/>
    </source>
</evidence>
<gene>
    <name evidence="6" type="ORF">DRE_05122</name>
</gene>
<dbReference type="OrthoDB" id="5422384at2759"/>
<dbReference type="InterPro" id="IPR011502">
    <property type="entry name" value="Nucleoporin_Nup85"/>
</dbReference>
<dbReference type="AlphaFoldDB" id="W7I9R6"/>